<evidence type="ECO:0000256" key="2">
    <source>
        <dbReference type="ARBA" id="ARBA00022692"/>
    </source>
</evidence>
<feature type="transmembrane region" description="Helical" evidence="7">
    <location>
        <begin position="305"/>
        <end position="327"/>
    </location>
</feature>
<dbReference type="GO" id="GO:0055070">
    <property type="term" value="P:copper ion homeostasis"/>
    <property type="evidence" value="ECO:0007669"/>
    <property type="project" value="TreeGrafter"/>
</dbReference>
<dbReference type="PANTHER" id="PTHR43520">
    <property type="entry name" value="ATP7, ISOFORM B"/>
    <property type="match status" value="1"/>
</dbReference>
<dbReference type="SFLD" id="SFLDS00003">
    <property type="entry name" value="Haloacid_Dehalogenase"/>
    <property type="match status" value="1"/>
</dbReference>
<evidence type="ECO:0000256" key="4">
    <source>
        <dbReference type="ARBA" id="ARBA00022967"/>
    </source>
</evidence>
<dbReference type="GO" id="GO:0005507">
    <property type="term" value="F:copper ion binding"/>
    <property type="evidence" value="ECO:0007669"/>
    <property type="project" value="TreeGrafter"/>
</dbReference>
<proteinExistence type="predicted"/>
<sequence>AGVLIRNAEALERLEKVDTLVVDKTGTLTEGSPTVTGIISLNPGGETSLLRVTAAVEKGSQHPLGMAVVKAAQEKEIAIPAVTHFDAPSGKGVSGDVEGQRVVIGNELAMQENSIVIDNQKAVADTLRMEGATVIYVATDGHLAGLIAISDPVKATTPDALKALRQAGIRIVMLTGDNQLTAEAVARKLGIDEVEAGILPDGKKAVITRLKESGHVVAMAGDGVNDAPALAAADVGIAMGTGTDVAIESAGVTLLKGDLMILNRARHLSEITMKNIRQNLFFAFIYNALGVPVAAGLLYPVYGILLSPVIAAAAMALSSVSVIVNALRLKSVRLGK</sequence>
<evidence type="ECO:0000313" key="8">
    <source>
        <dbReference type="EMBL" id="HAC9738129.1"/>
    </source>
</evidence>
<dbReference type="GO" id="GO:0005524">
    <property type="term" value="F:ATP binding"/>
    <property type="evidence" value="ECO:0007669"/>
    <property type="project" value="InterPro"/>
</dbReference>
<dbReference type="Pfam" id="PF00702">
    <property type="entry name" value="Hydrolase"/>
    <property type="match status" value="1"/>
</dbReference>
<evidence type="ECO:0000256" key="3">
    <source>
        <dbReference type="ARBA" id="ARBA00022723"/>
    </source>
</evidence>
<reference evidence="8" key="1">
    <citation type="journal article" date="2018" name="Genome Biol.">
        <title>SKESA: strategic k-mer extension for scrupulous assemblies.</title>
        <authorList>
            <person name="Souvorov A."/>
            <person name="Agarwala R."/>
            <person name="Lipman D.J."/>
        </authorList>
    </citation>
    <scope>NUCLEOTIDE SEQUENCE</scope>
    <source>
        <strain evidence="8">S05567-15</strain>
    </source>
</reference>
<evidence type="ECO:0000256" key="5">
    <source>
        <dbReference type="ARBA" id="ARBA00022989"/>
    </source>
</evidence>
<reference evidence="8" key="2">
    <citation type="submission" date="2019-01" db="EMBL/GenBank/DDBJ databases">
        <authorList>
            <consortium name="NCBI Pathogen Detection Project"/>
        </authorList>
    </citation>
    <scope>NUCLEOTIDE SEQUENCE</scope>
    <source>
        <strain evidence="8">S05567-15</strain>
    </source>
</reference>
<comment type="caution">
    <text evidence="8">The sequence shown here is derived from an EMBL/GenBank/DDBJ whole genome shotgun (WGS) entry which is preliminary data.</text>
</comment>
<dbReference type="SUPFAM" id="SSF56784">
    <property type="entry name" value="HAD-like"/>
    <property type="match status" value="1"/>
</dbReference>
<dbReference type="InterPro" id="IPR023299">
    <property type="entry name" value="ATPase_P-typ_cyto_dom_N"/>
</dbReference>
<protein>
    <submittedName>
        <fullName evidence="8">HAD family hydrolase</fullName>
    </submittedName>
</protein>
<dbReference type="GO" id="GO:0016020">
    <property type="term" value="C:membrane"/>
    <property type="evidence" value="ECO:0007669"/>
    <property type="project" value="UniProtKB-SubCell"/>
</dbReference>
<keyword evidence="3" id="KW-0479">Metal-binding</keyword>
<evidence type="ECO:0000256" key="7">
    <source>
        <dbReference type="SAM" id="Phobius"/>
    </source>
</evidence>
<dbReference type="AlphaFoldDB" id="A0A707EBZ8"/>
<evidence type="ECO:0000256" key="6">
    <source>
        <dbReference type="ARBA" id="ARBA00023136"/>
    </source>
</evidence>
<dbReference type="PANTHER" id="PTHR43520:SF8">
    <property type="entry name" value="P-TYPE CU(+) TRANSPORTER"/>
    <property type="match status" value="1"/>
</dbReference>
<dbReference type="InterPro" id="IPR001757">
    <property type="entry name" value="P_typ_ATPase"/>
</dbReference>
<dbReference type="PROSITE" id="PS00154">
    <property type="entry name" value="ATPASE_E1_E2"/>
    <property type="match status" value="1"/>
</dbReference>
<gene>
    <name evidence="8" type="ORF">G0K72_25790</name>
</gene>
<dbReference type="InterPro" id="IPR018303">
    <property type="entry name" value="ATPase_P-typ_P_site"/>
</dbReference>
<keyword evidence="6 7" id="KW-0472">Membrane</keyword>
<dbReference type="SFLD" id="SFLDF00027">
    <property type="entry name" value="p-type_atpase"/>
    <property type="match status" value="1"/>
</dbReference>
<feature type="transmembrane region" description="Helical" evidence="7">
    <location>
        <begin position="280"/>
        <end position="299"/>
    </location>
</feature>
<dbReference type="InterPro" id="IPR023214">
    <property type="entry name" value="HAD_sf"/>
</dbReference>
<dbReference type="Gene3D" id="3.40.1110.10">
    <property type="entry name" value="Calcium-transporting ATPase, cytoplasmic domain N"/>
    <property type="match status" value="1"/>
</dbReference>
<evidence type="ECO:0000256" key="1">
    <source>
        <dbReference type="ARBA" id="ARBA00004370"/>
    </source>
</evidence>
<comment type="subcellular location">
    <subcellularLocation>
        <location evidence="1">Membrane</location>
    </subcellularLocation>
</comment>
<organism evidence="8">
    <name type="scientific">Salmonella typhimurium</name>
    <dbReference type="NCBI Taxonomy" id="90371"/>
    <lineage>
        <taxon>Bacteria</taxon>
        <taxon>Pseudomonadati</taxon>
        <taxon>Pseudomonadota</taxon>
        <taxon>Gammaproteobacteria</taxon>
        <taxon>Enterobacterales</taxon>
        <taxon>Enterobacteriaceae</taxon>
        <taxon>Salmonella</taxon>
    </lineage>
</organism>
<keyword evidence="4" id="KW-1278">Translocase</keyword>
<accession>A0A707EBZ8</accession>
<name>A0A707EBZ8_SALTM</name>
<dbReference type="PRINTS" id="PR00119">
    <property type="entry name" value="CATATPASE"/>
</dbReference>
<dbReference type="Gene3D" id="3.40.50.1000">
    <property type="entry name" value="HAD superfamily/HAD-like"/>
    <property type="match status" value="1"/>
</dbReference>
<dbReference type="NCBIfam" id="TIGR01494">
    <property type="entry name" value="ATPase_P-type"/>
    <property type="match status" value="1"/>
</dbReference>
<dbReference type="GO" id="GO:0016887">
    <property type="term" value="F:ATP hydrolysis activity"/>
    <property type="evidence" value="ECO:0007669"/>
    <property type="project" value="InterPro"/>
</dbReference>
<dbReference type="GO" id="GO:0043682">
    <property type="term" value="F:P-type divalent copper transporter activity"/>
    <property type="evidence" value="ECO:0007669"/>
    <property type="project" value="TreeGrafter"/>
</dbReference>
<dbReference type="SFLD" id="SFLDG00002">
    <property type="entry name" value="C1.7:_P-type_atpase_like"/>
    <property type="match status" value="1"/>
</dbReference>
<keyword evidence="5 7" id="KW-1133">Transmembrane helix</keyword>
<feature type="non-terminal residue" evidence="8">
    <location>
        <position position="1"/>
    </location>
</feature>
<keyword evidence="2 7" id="KW-0812">Transmembrane</keyword>
<dbReference type="InterPro" id="IPR036412">
    <property type="entry name" value="HAD-like_sf"/>
</dbReference>
<keyword evidence="8" id="KW-0378">Hydrolase</keyword>
<dbReference type="EMBL" id="DAANGD010000064">
    <property type="protein sequence ID" value="HAC9738129.1"/>
    <property type="molecule type" value="Genomic_DNA"/>
</dbReference>
<dbReference type="InterPro" id="IPR044492">
    <property type="entry name" value="P_typ_ATPase_HD_dom"/>
</dbReference>